<gene>
    <name evidence="7" type="ORF">E6H01_14380</name>
</gene>
<evidence type="ECO:0000313" key="8">
    <source>
        <dbReference type="Proteomes" id="UP000319353"/>
    </source>
</evidence>
<dbReference type="InterPro" id="IPR023828">
    <property type="entry name" value="Peptidase_S8_Ser-AS"/>
</dbReference>
<protein>
    <submittedName>
        <fullName evidence="7">S8 family peptidase</fullName>
    </submittedName>
</protein>
<feature type="domain" description="Peptidase S8/S53" evidence="6">
    <location>
        <begin position="3"/>
        <end position="175"/>
    </location>
</feature>
<evidence type="ECO:0000259" key="6">
    <source>
        <dbReference type="Pfam" id="PF00082"/>
    </source>
</evidence>
<dbReference type="InterPro" id="IPR036852">
    <property type="entry name" value="Peptidase_S8/S53_dom_sf"/>
</dbReference>
<dbReference type="InterPro" id="IPR050131">
    <property type="entry name" value="Peptidase_S8_subtilisin-like"/>
</dbReference>
<organism evidence="7 8">
    <name type="scientific">Candidatus Segetimicrobium genomatis</name>
    <dbReference type="NCBI Taxonomy" id="2569760"/>
    <lineage>
        <taxon>Bacteria</taxon>
        <taxon>Bacillati</taxon>
        <taxon>Candidatus Sysuimicrobiota</taxon>
        <taxon>Candidatus Sysuimicrobiia</taxon>
        <taxon>Candidatus Sysuimicrobiales</taxon>
        <taxon>Candidatus Segetimicrobiaceae</taxon>
        <taxon>Candidatus Segetimicrobium</taxon>
    </lineage>
</organism>
<dbReference type="PANTHER" id="PTHR43806:SF11">
    <property type="entry name" value="CEREVISIN-RELATED"/>
    <property type="match status" value="1"/>
</dbReference>
<name>A0A537KJ20_9BACT</name>
<dbReference type="PROSITE" id="PS00138">
    <property type="entry name" value="SUBTILASE_SER"/>
    <property type="match status" value="1"/>
</dbReference>
<evidence type="ECO:0000256" key="1">
    <source>
        <dbReference type="ARBA" id="ARBA00011073"/>
    </source>
</evidence>
<dbReference type="PANTHER" id="PTHR43806">
    <property type="entry name" value="PEPTIDASE S8"/>
    <property type="match status" value="1"/>
</dbReference>
<dbReference type="PROSITE" id="PS51892">
    <property type="entry name" value="SUBTILASE"/>
    <property type="match status" value="1"/>
</dbReference>
<evidence type="ECO:0000313" key="7">
    <source>
        <dbReference type="EMBL" id="TMI95642.1"/>
    </source>
</evidence>
<dbReference type="GO" id="GO:0004252">
    <property type="term" value="F:serine-type endopeptidase activity"/>
    <property type="evidence" value="ECO:0007669"/>
    <property type="project" value="InterPro"/>
</dbReference>
<dbReference type="InterPro" id="IPR000209">
    <property type="entry name" value="Peptidase_S8/S53_dom"/>
</dbReference>
<dbReference type="GO" id="GO:0005615">
    <property type="term" value="C:extracellular space"/>
    <property type="evidence" value="ECO:0007669"/>
    <property type="project" value="TreeGrafter"/>
</dbReference>
<accession>A0A537KJ20</accession>
<feature type="non-terminal residue" evidence="7">
    <location>
        <position position="190"/>
    </location>
</feature>
<dbReference type="GO" id="GO:0006508">
    <property type="term" value="P:proteolysis"/>
    <property type="evidence" value="ECO:0007669"/>
    <property type="project" value="UniProtKB-KW"/>
</dbReference>
<dbReference type="SUPFAM" id="SSF52743">
    <property type="entry name" value="Subtilisin-like"/>
    <property type="match status" value="1"/>
</dbReference>
<proteinExistence type="inferred from homology"/>
<reference evidence="7 8" key="1">
    <citation type="journal article" date="2019" name="Nat. Microbiol.">
        <title>Mediterranean grassland soil C-N compound turnover is dependent on rainfall and depth, and is mediated by genomically divergent microorganisms.</title>
        <authorList>
            <person name="Diamond S."/>
            <person name="Andeer P.F."/>
            <person name="Li Z."/>
            <person name="Crits-Christoph A."/>
            <person name="Burstein D."/>
            <person name="Anantharaman K."/>
            <person name="Lane K.R."/>
            <person name="Thomas B.C."/>
            <person name="Pan C."/>
            <person name="Northen T.R."/>
            <person name="Banfield J.F."/>
        </authorList>
    </citation>
    <scope>NUCLEOTIDE SEQUENCE [LARGE SCALE GENOMIC DNA]</scope>
    <source>
        <strain evidence="7">NP_4</strain>
    </source>
</reference>
<feature type="non-terminal residue" evidence="7">
    <location>
        <position position="1"/>
    </location>
</feature>
<dbReference type="EMBL" id="VBAL01000287">
    <property type="protein sequence ID" value="TMI95642.1"/>
    <property type="molecule type" value="Genomic_DNA"/>
</dbReference>
<keyword evidence="4" id="KW-0720">Serine protease</keyword>
<comment type="similarity">
    <text evidence="1 5">Belongs to the peptidase S8 family.</text>
</comment>
<keyword evidence="2" id="KW-0645">Protease</keyword>
<evidence type="ECO:0000256" key="5">
    <source>
        <dbReference type="PROSITE-ProRule" id="PRU01240"/>
    </source>
</evidence>
<sequence>TYGVAKGVFLHGVRVWSADCRGTFTTSDIIAGIDWVTANHQSPAVANVLMQSEPSTALATAIQRLWASGVFVATAAGNDNADECQLAPGQAPFAVAASTKSDAKGAFSNWGQCVKIYAPGELIQSTWLNGQTSIETGTSFAAPHVAGVAALYKATFGDASSDVVANWILNNATAGVITGNRPGTPNLLLY</sequence>
<keyword evidence="3" id="KW-0378">Hydrolase</keyword>
<comment type="caution">
    <text evidence="7">The sequence shown here is derived from an EMBL/GenBank/DDBJ whole genome shotgun (WGS) entry which is preliminary data.</text>
</comment>
<evidence type="ECO:0000256" key="3">
    <source>
        <dbReference type="ARBA" id="ARBA00022801"/>
    </source>
</evidence>
<dbReference type="Pfam" id="PF00082">
    <property type="entry name" value="Peptidase_S8"/>
    <property type="match status" value="1"/>
</dbReference>
<dbReference type="Proteomes" id="UP000319353">
    <property type="component" value="Unassembled WGS sequence"/>
</dbReference>
<evidence type="ECO:0000256" key="2">
    <source>
        <dbReference type="ARBA" id="ARBA00022670"/>
    </source>
</evidence>
<dbReference type="Gene3D" id="3.40.50.200">
    <property type="entry name" value="Peptidase S8/S53 domain"/>
    <property type="match status" value="1"/>
</dbReference>
<comment type="caution">
    <text evidence="5">Lacks conserved residue(s) required for the propagation of feature annotation.</text>
</comment>
<evidence type="ECO:0000256" key="4">
    <source>
        <dbReference type="ARBA" id="ARBA00022825"/>
    </source>
</evidence>
<dbReference type="AlphaFoldDB" id="A0A537KJ20"/>